<keyword evidence="5" id="KW-0472">Membrane</keyword>
<keyword evidence="4" id="KW-0732">Signal</keyword>
<comment type="caution">
    <text evidence="8">The sequence shown here is derived from an EMBL/GenBank/DDBJ whole genome shotgun (WGS) entry which is preliminary data.</text>
</comment>
<dbReference type="EMBL" id="JAFFZP010000019">
    <property type="protein sequence ID" value="MBN0988207.1"/>
    <property type="molecule type" value="Genomic_DNA"/>
</dbReference>
<keyword evidence="9" id="KW-1185">Reference proteome</keyword>
<keyword evidence="3" id="KW-1003">Cell membrane</keyword>
<name>A0ABS2WA37_9GAMM</name>
<keyword evidence="7" id="KW-0449">Lipoprotein</keyword>
<gene>
    <name evidence="8" type="ORF">JW498_12610</name>
</gene>
<dbReference type="PANTHER" id="PTHR43649">
    <property type="entry name" value="ARABINOSE-BINDING PROTEIN-RELATED"/>
    <property type="match status" value="1"/>
</dbReference>
<protein>
    <submittedName>
        <fullName evidence="8">Extracellular solute-binding protein</fullName>
    </submittedName>
</protein>
<organism evidence="8 9">
    <name type="scientific">Amphritea pacifica</name>
    <dbReference type="NCBI Taxonomy" id="2811233"/>
    <lineage>
        <taxon>Bacteria</taxon>
        <taxon>Pseudomonadati</taxon>
        <taxon>Pseudomonadota</taxon>
        <taxon>Gammaproteobacteria</taxon>
        <taxon>Oceanospirillales</taxon>
        <taxon>Oceanospirillaceae</taxon>
        <taxon>Amphritea</taxon>
    </lineage>
</organism>
<dbReference type="Proteomes" id="UP000760472">
    <property type="component" value="Unassembled WGS sequence"/>
</dbReference>
<dbReference type="PANTHER" id="PTHR43649:SF33">
    <property type="entry name" value="POLYGALACTURONAN_RHAMNOGALACTURONAN-BINDING PROTEIN YTCQ"/>
    <property type="match status" value="1"/>
</dbReference>
<dbReference type="Gene3D" id="3.40.190.10">
    <property type="entry name" value="Periplasmic binding protein-like II"/>
    <property type="match status" value="1"/>
</dbReference>
<evidence type="ECO:0000256" key="2">
    <source>
        <dbReference type="ARBA" id="ARBA00008520"/>
    </source>
</evidence>
<evidence type="ECO:0000256" key="7">
    <source>
        <dbReference type="ARBA" id="ARBA00023288"/>
    </source>
</evidence>
<sequence>MKISTMALIVFMFLAENLMGAPRNIPLWRHMASDVEIQASLAAIKRFNESQDQWNIVPDFIPEASYTLSIQAAAQAEQLPCIIEIDQPLVPNFAWSGYIKPLDDLLDADLLASINRSGKGMYQGRVYSVGSYDVSLALFTRKSLIKKIGARYPTIEHPWNKDEFMSFLDAVKATGEYQYPFDMRAQDTTEWIPYAWLPFMISWGADLIDRSDNQTVEGVLNSKEAVQFGEWIQFLVNQNYMDAHPQDDNGFINGDVGIQYGGSWTLSAYYSAFKDDLAVLPVPDFGHGPISGGGAWHWAMTENCQYSQSVKELLTFLMSAEEQSAISTVIGIFPSDAEVAERIDVYSKKGQWRMLFDFYNHFSMLRPETPAYSEISASYKKAMNDILNGMSPKLALDLAVENIQIAFERHENYPAH</sequence>
<evidence type="ECO:0000256" key="4">
    <source>
        <dbReference type="ARBA" id="ARBA00022729"/>
    </source>
</evidence>
<dbReference type="SUPFAM" id="SSF53850">
    <property type="entry name" value="Periplasmic binding protein-like II"/>
    <property type="match status" value="1"/>
</dbReference>
<comment type="subcellular location">
    <subcellularLocation>
        <location evidence="1">Periplasm</location>
    </subcellularLocation>
</comment>
<accession>A0ABS2WA37</accession>
<comment type="similarity">
    <text evidence="2">Belongs to the bacterial solute-binding protein 1 family.</text>
</comment>
<evidence type="ECO:0000256" key="6">
    <source>
        <dbReference type="ARBA" id="ARBA00023139"/>
    </source>
</evidence>
<evidence type="ECO:0000256" key="3">
    <source>
        <dbReference type="ARBA" id="ARBA00022475"/>
    </source>
</evidence>
<evidence type="ECO:0000313" key="8">
    <source>
        <dbReference type="EMBL" id="MBN0988207.1"/>
    </source>
</evidence>
<evidence type="ECO:0000256" key="5">
    <source>
        <dbReference type="ARBA" id="ARBA00023136"/>
    </source>
</evidence>
<dbReference type="InterPro" id="IPR006059">
    <property type="entry name" value="SBP"/>
</dbReference>
<proteinExistence type="inferred from homology"/>
<evidence type="ECO:0000313" key="9">
    <source>
        <dbReference type="Proteomes" id="UP000760472"/>
    </source>
</evidence>
<dbReference type="InterPro" id="IPR050490">
    <property type="entry name" value="Bact_solute-bd_prot1"/>
</dbReference>
<evidence type="ECO:0000256" key="1">
    <source>
        <dbReference type="ARBA" id="ARBA00004418"/>
    </source>
</evidence>
<reference evidence="8 9" key="1">
    <citation type="submission" date="2021-02" db="EMBL/GenBank/DDBJ databases">
        <title>A novel species of genus Amphritea isolated from a fishpond in China.</title>
        <authorList>
            <person name="Lu H."/>
        </authorList>
    </citation>
    <scope>NUCLEOTIDE SEQUENCE [LARGE SCALE GENOMIC DNA]</scope>
    <source>
        <strain evidence="8 9">RP18W</strain>
    </source>
</reference>
<keyword evidence="6" id="KW-0564">Palmitate</keyword>
<dbReference type="Pfam" id="PF13416">
    <property type="entry name" value="SBP_bac_8"/>
    <property type="match status" value="1"/>
</dbReference>
<dbReference type="RefSeq" id="WP_205213765.1">
    <property type="nucleotide sequence ID" value="NZ_JAFFZP010000019.1"/>
</dbReference>